<accession>A0ABU4RMW3</accession>
<dbReference type="GO" id="GO:0016740">
    <property type="term" value="F:transferase activity"/>
    <property type="evidence" value="ECO:0007669"/>
    <property type="project" value="UniProtKB-KW"/>
</dbReference>
<comment type="caution">
    <text evidence="2">The sequence shown here is derived from an EMBL/GenBank/DDBJ whole genome shotgun (WGS) entry which is preliminary data.</text>
</comment>
<keyword evidence="2" id="KW-0808">Transferase</keyword>
<proteinExistence type="predicted"/>
<evidence type="ECO:0000313" key="2">
    <source>
        <dbReference type="EMBL" id="MDX6805005.1"/>
    </source>
</evidence>
<evidence type="ECO:0000259" key="1">
    <source>
        <dbReference type="Pfam" id="PF04230"/>
    </source>
</evidence>
<feature type="domain" description="Polysaccharide pyruvyl transferase" evidence="1">
    <location>
        <begin position="21"/>
        <end position="158"/>
    </location>
</feature>
<dbReference type="Proteomes" id="UP001274321">
    <property type="component" value="Unassembled WGS sequence"/>
</dbReference>
<gene>
    <name evidence="2" type="ORF">SCD90_02905</name>
</gene>
<dbReference type="RefSeq" id="WP_319843111.1">
    <property type="nucleotide sequence ID" value="NZ_JAXAFJ010000001.1"/>
</dbReference>
<dbReference type="Pfam" id="PF04230">
    <property type="entry name" value="PS_pyruv_trans"/>
    <property type="match status" value="1"/>
</dbReference>
<sequence>MTPLADPGAGYALLDFPNYPNVGDSLIWLGAVKSLNALSGCTPSYVCTRDGFDPEALRRFCPSGPIYLSGGGNFGDIWPKFQNFRRLVLEAFPDRRVIQLPQSMHFRSPANMAATKRMIEQHGNFVLLVRDRESLDLARQSFRCESHLCPDMAFALGPQAVGAWTHQAVFLLRTDIERGEGRGQVDPELKGVLVTDWLDDGPDTRLLNRTALPLARRAALVLPSQQPVCAAFGALARSRMSRGKALLGSGRSVVTDRLHAHILSLLIGRPQFVIDNANGKVARFVRDWTAEAEGVEMVSSVEAACRLLADAGSPVAPIWVAAE</sequence>
<organism evidence="2 3">
    <name type="scientific">Terrihabitans rhizophilus</name>
    <dbReference type="NCBI Taxonomy" id="3092662"/>
    <lineage>
        <taxon>Bacteria</taxon>
        <taxon>Pseudomonadati</taxon>
        <taxon>Pseudomonadota</taxon>
        <taxon>Alphaproteobacteria</taxon>
        <taxon>Hyphomicrobiales</taxon>
        <taxon>Terrihabitans</taxon>
    </lineage>
</organism>
<evidence type="ECO:0000313" key="3">
    <source>
        <dbReference type="Proteomes" id="UP001274321"/>
    </source>
</evidence>
<keyword evidence="3" id="KW-1185">Reference proteome</keyword>
<protein>
    <submittedName>
        <fullName evidence="2">Polysaccharide pyruvyl transferase family protein</fullName>
    </submittedName>
</protein>
<dbReference type="InterPro" id="IPR007345">
    <property type="entry name" value="Polysacch_pyruvyl_Trfase"/>
</dbReference>
<dbReference type="EMBL" id="JAXAFJ010000001">
    <property type="protein sequence ID" value="MDX6805005.1"/>
    <property type="molecule type" value="Genomic_DNA"/>
</dbReference>
<reference evidence="2 3" key="1">
    <citation type="submission" date="2023-11" db="EMBL/GenBank/DDBJ databases">
        <authorList>
            <person name="Bao R."/>
        </authorList>
    </citation>
    <scope>NUCLEOTIDE SEQUENCE [LARGE SCALE GENOMIC DNA]</scope>
    <source>
        <strain evidence="2 3">PJ23</strain>
    </source>
</reference>
<name>A0ABU4RMW3_9HYPH</name>